<reference evidence="3 4" key="1">
    <citation type="journal article" date="2019" name="Vet. Microbiol.">
        <title>Development of multi locus sequence typing (MLST) of Rodentibacter pneumotropicus.</title>
        <authorList>
            <person name="Adhikary S."/>
            <person name="Bisgaard M."/>
            <person name="Boot R."/>
            <person name="Benga L."/>
            <person name="Nicklas W."/>
            <person name="Christensen H."/>
        </authorList>
    </citation>
    <scope>NUCLEOTIDE SEQUENCE [LARGE SCALE GENOMIC DNA]</scope>
    <source>
        <strain evidence="3 4">Ac84</strain>
    </source>
</reference>
<dbReference type="InterPro" id="IPR006680">
    <property type="entry name" value="Amidohydro-rel"/>
</dbReference>
<dbReference type="Pfam" id="PF01979">
    <property type="entry name" value="Amidohydro_1"/>
    <property type="match status" value="1"/>
</dbReference>
<feature type="domain" description="Amidohydrolase-related" evidence="2">
    <location>
        <begin position="59"/>
        <end position="401"/>
    </location>
</feature>
<dbReference type="Gene3D" id="2.30.40.10">
    <property type="entry name" value="Urease, subunit C, domain 1"/>
    <property type="match status" value="1"/>
</dbReference>
<dbReference type="InterPro" id="IPR032466">
    <property type="entry name" value="Metal_Hydrolase"/>
</dbReference>
<dbReference type="SUPFAM" id="SSF51556">
    <property type="entry name" value="Metallo-dependent hydrolases"/>
    <property type="match status" value="1"/>
</dbReference>
<dbReference type="GO" id="GO:0016810">
    <property type="term" value="F:hydrolase activity, acting on carbon-nitrogen (but not peptide) bonds"/>
    <property type="evidence" value="ECO:0007669"/>
    <property type="project" value="InterPro"/>
</dbReference>
<evidence type="ECO:0000313" key="4">
    <source>
        <dbReference type="Proteomes" id="UP000306758"/>
    </source>
</evidence>
<dbReference type="EMBL" id="QXNI01000102">
    <property type="protein sequence ID" value="THA05368.1"/>
    <property type="molecule type" value="Genomic_DNA"/>
</dbReference>
<name>A0A4S2PNX5_9PAST</name>
<evidence type="ECO:0000256" key="1">
    <source>
        <dbReference type="ARBA" id="ARBA00006745"/>
    </source>
</evidence>
<protein>
    <submittedName>
        <fullName evidence="3">Amidohydrolase</fullName>
    </submittedName>
</protein>
<organism evidence="3 4">
    <name type="scientific">Rodentibacter pneumotropicus</name>
    <dbReference type="NCBI Taxonomy" id="758"/>
    <lineage>
        <taxon>Bacteria</taxon>
        <taxon>Pseudomonadati</taxon>
        <taxon>Pseudomonadota</taxon>
        <taxon>Gammaproteobacteria</taxon>
        <taxon>Pasteurellales</taxon>
        <taxon>Pasteurellaceae</taxon>
        <taxon>Rodentibacter</taxon>
    </lineage>
</organism>
<dbReference type="InterPro" id="IPR050287">
    <property type="entry name" value="MTA/SAH_deaminase"/>
</dbReference>
<dbReference type="Gene3D" id="3.20.20.140">
    <property type="entry name" value="Metal-dependent hydrolases"/>
    <property type="match status" value="1"/>
</dbReference>
<dbReference type="AlphaFoldDB" id="A0A4S2PNX5"/>
<keyword evidence="3" id="KW-0378">Hydrolase</keyword>
<evidence type="ECO:0000313" key="3">
    <source>
        <dbReference type="EMBL" id="THA05368.1"/>
    </source>
</evidence>
<comment type="similarity">
    <text evidence="1">Belongs to the metallo-dependent hydrolases superfamily. ATZ/TRZ family.</text>
</comment>
<comment type="caution">
    <text evidence="3">The sequence shown here is derived from an EMBL/GenBank/DDBJ whole genome shotgun (WGS) entry which is preliminary data.</text>
</comment>
<dbReference type="Proteomes" id="UP000306758">
    <property type="component" value="Unassembled WGS sequence"/>
</dbReference>
<dbReference type="InterPro" id="IPR011059">
    <property type="entry name" value="Metal-dep_hydrolase_composite"/>
</dbReference>
<sequence length="431" mass="48687">MVILKDVNYYDIEKKLVVSNKFLVINEGRISTIGRMEEYNNFRSSLPLLLSEMDCRKFILFPGLINSHLHPSKEIYNGLNDFDNIKDILNKVHQNNKLETEETQTISTLYSTLNQIKSGVTSIGIFTSRPASDINALTFSKIRANVHYCQSNQWIGDGEKPKIGDVDKLLDNYHYVQNNLSSDLIYISPATASELSADSILLSELHNIAKTHNKKLFLHVNEGKTQVESFKQYYNSTAIDYLNRLNILDRNISLIHCSYLTQQDISILNDTYSNLIHCPVSNSYVGASTMPISLLKSKNIGLGTDAAMVNPLNNLLFEAFFCLYHHGPSNLAEKVNSEYILDMITCLGANVLDIPDIGKIKNGNFADLIFLEKDGMSQENPISILTYLYNTSPIHVMINGEFIIKDKVFTTISYDDIENSFKQIINNLKGN</sequence>
<dbReference type="PANTHER" id="PTHR43794:SF5">
    <property type="entry name" value="CHLOROHYDROLASE FAMILY PROTEIN"/>
    <property type="match status" value="1"/>
</dbReference>
<dbReference type="RefSeq" id="WP_111690998.1">
    <property type="nucleotide sequence ID" value="NZ_JAQOLQ010000004.1"/>
</dbReference>
<dbReference type="PANTHER" id="PTHR43794">
    <property type="entry name" value="AMINOHYDROLASE SSNA-RELATED"/>
    <property type="match status" value="1"/>
</dbReference>
<accession>A0A4S2PNX5</accession>
<evidence type="ECO:0000259" key="2">
    <source>
        <dbReference type="Pfam" id="PF01979"/>
    </source>
</evidence>
<proteinExistence type="inferred from homology"/>
<gene>
    <name evidence="3" type="ORF">D3M78_11950</name>
</gene>
<dbReference type="SUPFAM" id="SSF51338">
    <property type="entry name" value="Composite domain of metallo-dependent hydrolases"/>
    <property type="match status" value="1"/>
</dbReference>